<dbReference type="RefSeq" id="XP_046041350.1">
    <property type="nucleotide sequence ID" value="XM_046200488.1"/>
</dbReference>
<name>A0A9P9JPE4_FUSRE</name>
<dbReference type="Proteomes" id="UP000720189">
    <property type="component" value="Unassembled WGS sequence"/>
</dbReference>
<evidence type="ECO:0000313" key="3">
    <source>
        <dbReference type="Proteomes" id="UP000720189"/>
    </source>
</evidence>
<gene>
    <name evidence="2" type="ORF">BKA55DRAFT_698165</name>
</gene>
<keyword evidence="3" id="KW-1185">Reference proteome</keyword>
<accession>A0A9P9JPE4</accession>
<evidence type="ECO:0000313" key="2">
    <source>
        <dbReference type="EMBL" id="KAH7208447.1"/>
    </source>
</evidence>
<protein>
    <submittedName>
        <fullName evidence="2">Uncharacterized protein</fullName>
    </submittedName>
</protein>
<dbReference type="GeneID" id="70230442"/>
<dbReference type="OrthoDB" id="5082798at2759"/>
<dbReference type="AlphaFoldDB" id="A0A9P9JPE4"/>
<sequence length="351" mass="40472">MTVLFAGQDPYVTIEFRTSNWLAEQLEGNRLTDYICNLHDKRLVVYVSCTVSSWSPVSMDEFYYQMRVMKAIHGNMRVYPRESEALWDELKIGDVRAFDEIAASGINFIYRPKTCFGVGKCSLPLPEGEHVVKKSYSCSGNDVKVLHAPARHKLSCHIPRSEEIPNTDKLKSRHRRPAKKKHEKPDSHKNLWFHQEYLSSFGVLGEFRVFLCQGKVINSAITKFSAGFRAEDELSGRVFAAKAVDENAFWWYSDVREQQRKKWEELYTFAEFVCDALSRRHDAQEHYESLEIGLRLDIGVSELTSNGVFFVNEATRFHCADYMSDIISMPSYRTSEVLGKAIAEVYKSGRW</sequence>
<reference evidence="2" key="1">
    <citation type="journal article" date="2021" name="Nat. Commun.">
        <title>Genetic determinants of endophytism in the Arabidopsis root mycobiome.</title>
        <authorList>
            <person name="Mesny F."/>
            <person name="Miyauchi S."/>
            <person name="Thiergart T."/>
            <person name="Pickel B."/>
            <person name="Atanasova L."/>
            <person name="Karlsson M."/>
            <person name="Huettel B."/>
            <person name="Barry K.W."/>
            <person name="Haridas S."/>
            <person name="Chen C."/>
            <person name="Bauer D."/>
            <person name="Andreopoulos W."/>
            <person name="Pangilinan J."/>
            <person name="LaButti K."/>
            <person name="Riley R."/>
            <person name="Lipzen A."/>
            <person name="Clum A."/>
            <person name="Drula E."/>
            <person name="Henrissat B."/>
            <person name="Kohler A."/>
            <person name="Grigoriev I.V."/>
            <person name="Martin F.M."/>
            <person name="Hacquard S."/>
        </authorList>
    </citation>
    <scope>NUCLEOTIDE SEQUENCE</scope>
    <source>
        <strain evidence="2">MPI-CAGE-AT-0023</strain>
    </source>
</reference>
<organism evidence="2 3">
    <name type="scientific">Fusarium redolens</name>
    <dbReference type="NCBI Taxonomy" id="48865"/>
    <lineage>
        <taxon>Eukaryota</taxon>
        <taxon>Fungi</taxon>
        <taxon>Dikarya</taxon>
        <taxon>Ascomycota</taxon>
        <taxon>Pezizomycotina</taxon>
        <taxon>Sordariomycetes</taxon>
        <taxon>Hypocreomycetidae</taxon>
        <taxon>Hypocreales</taxon>
        <taxon>Nectriaceae</taxon>
        <taxon>Fusarium</taxon>
        <taxon>Fusarium redolens species complex</taxon>
    </lineage>
</organism>
<proteinExistence type="predicted"/>
<feature type="compositionally biased region" description="Basic residues" evidence="1">
    <location>
        <begin position="171"/>
        <end position="182"/>
    </location>
</feature>
<feature type="region of interest" description="Disordered" evidence="1">
    <location>
        <begin position="165"/>
        <end position="186"/>
    </location>
</feature>
<dbReference type="EMBL" id="JAGMUX010000033">
    <property type="protein sequence ID" value="KAH7208447.1"/>
    <property type="molecule type" value="Genomic_DNA"/>
</dbReference>
<evidence type="ECO:0000256" key="1">
    <source>
        <dbReference type="SAM" id="MobiDB-lite"/>
    </source>
</evidence>
<comment type="caution">
    <text evidence="2">The sequence shown here is derived from an EMBL/GenBank/DDBJ whole genome shotgun (WGS) entry which is preliminary data.</text>
</comment>